<dbReference type="GO" id="GO:0003882">
    <property type="term" value="F:CDP-diacylglycerol-serine O-phosphatidyltransferase activity"/>
    <property type="evidence" value="ECO:0007669"/>
    <property type="project" value="UniProtKB-EC"/>
</dbReference>
<dbReference type="GO" id="GO:0008654">
    <property type="term" value="P:phospholipid biosynthetic process"/>
    <property type="evidence" value="ECO:0007669"/>
    <property type="project" value="UniProtKB-KW"/>
</dbReference>
<dbReference type="PANTHER" id="PTHR14269">
    <property type="entry name" value="CDP-DIACYLGLYCEROL--GLYCEROL-3-PHOSPHATE 3-PHOSPHATIDYLTRANSFERASE-RELATED"/>
    <property type="match status" value="1"/>
</dbReference>
<evidence type="ECO:0000313" key="18">
    <source>
        <dbReference type="Proteomes" id="UP000522333"/>
    </source>
</evidence>
<keyword evidence="7 15" id="KW-0808">Transferase</keyword>
<feature type="transmembrane region" description="Helical" evidence="16">
    <location>
        <begin position="20"/>
        <end position="41"/>
    </location>
</feature>
<gene>
    <name evidence="17" type="primary">pssA</name>
    <name evidence="17" type="ORF">HF854_08265</name>
</gene>
<name>A0A848CD28_9BACT</name>
<evidence type="ECO:0000256" key="13">
    <source>
        <dbReference type="ARBA" id="ARBA00023264"/>
    </source>
</evidence>
<evidence type="ECO:0000256" key="15">
    <source>
        <dbReference type="RuleBase" id="RU003750"/>
    </source>
</evidence>
<dbReference type="GO" id="GO:0016020">
    <property type="term" value="C:membrane"/>
    <property type="evidence" value="ECO:0007669"/>
    <property type="project" value="InterPro"/>
</dbReference>
<evidence type="ECO:0000256" key="6">
    <source>
        <dbReference type="ARBA" id="ARBA00022516"/>
    </source>
</evidence>
<dbReference type="PROSITE" id="PS00379">
    <property type="entry name" value="CDP_ALCOHOL_P_TRANSF"/>
    <property type="match status" value="1"/>
</dbReference>
<dbReference type="RefSeq" id="WP_168935862.1">
    <property type="nucleotide sequence ID" value="NZ_CAJKKT010000004.1"/>
</dbReference>
<dbReference type="Proteomes" id="UP000522333">
    <property type="component" value="Unassembled WGS sequence"/>
</dbReference>
<feature type="transmembrane region" description="Helical" evidence="16">
    <location>
        <begin position="105"/>
        <end position="124"/>
    </location>
</feature>
<evidence type="ECO:0000256" key="3">
    <source>
        <dbReference type="ARBA" id="ARBA00010441"/>
    </source>
</evidence>
<dbReference type="PANTHER" id="PTHR14269:SF61">
    <property type="entry name" value="CDP-DIACYLGLYCEROL--SERINE O-PHOSPHATIDYLTRANSFERASE"/>
    <property type="match status" value="1"/>
</dbReference>
<protein>
    <recommendedName>
        <fullName evidence="5">CDP-diacylglycerol--serine O-phosphatidyltransferase</fullName>
        <ecNumber evidence="4">2.7.8.8</ecNumber>
    </recommendedName>
    <alternativeName>
        <fullName evidence="14">Phosphatidylserine synthase</fullName>
    </alternativeName>
</protein>
<evidence type="ECO:0000256" key="5">
    <source>
        <dbReference type="ARBA" id="ARBA00017171"/>
    </source>
</evidence>
<evidence type="ECO:0000256" key="2">
    <source>
        <dbReference type="ARBA" id="ARBA00004127"/>
    </source>
</evidence>
<evidence type="ECO:0000256" key="16">
    <source>
        <dbReference type="SAM" id="Phobius"/>
    </source>
</evidence>
<comment type="subcellular location">
    <subcellularLocation>
        <location evidence="2">Endomembrane system</location>
        <topology evidence="2">Multi-pass membrane protein</topology>
    </subcellularLocation>
</comment>
<evidence type="ECO:0000313" key="17">
    <source>
        <dbReference type="EMBL" id="NME52515.1"/>
    </source>
</evidence>
<dbReference type="NCBIfam" id="TIGR00473">
    <property type="entry name" value="pssA"/>
    <property type="match status" value="1"/>
</dbReference>
<keyword evidence="13" id="KW-1208">Phospholipid metabolism</keyword>
<proteinExistence type="inferred from homology"/>
<dbReference type="Pfam" id="PF01066">
    <property type="entry name" value="CDP-OH_P_transf"/>
    <property type="match status" value="1"/>
</dbReference>
<feature type="transmembrane region" description="Helical" evidence="16">
    <location>
        <begin position="223"/>
        <end position="243"/>
    </location>
</feature>
<dbReference type="GO" id="GO:0012505">
    <property type="term" value="C:endomembrane system"/>
    <property type="evidence" value="ECO:0007669"/>
    <property type="project" value="UniProtKB-SubCell"/>
</dbReference>
<dbReference type="Gene3D" id="1.20.120.1760">
    <property type="match status" value="1"/>
</dbReference>
<evidence type="ECO:0000256" key="14">
    <source>
        <dbReference type="ARBA" id="ARBA00032361"/>
    </source>
</evidence>
<evidence type="ECO:0000256" key="12">
    <source>
        <dbReference type="ARBA" id="ARBA00023209"/>
    </source>
</evidence>
<evidence type="ECO:0000256" key="1">
    <source>
        <dbReference type="ARBA" id="ARBA00000287"/>
    </source>
</evidence>
<comment type="caution">
    <text evidence="17">The sequence shown here is derived from an EMBL/GenBank/DDBJ whole genome shotgun (WGS) entry which is preliminary data.</text>
</comment>
<evidence type="ECO:0000256" key="8">
    <source>
        <dbReference type="ARBA" id="ARBA00022692"/>
    </source>
</evidence>
<feature type="transmembrane region" description="Helical" evidence="16">
    <location>
        <begin position="197"/>
        <end position="217"/>
    </location>
</feature>
<organism evidence="17 18">
    <name type="scientific">Desulfovibrio piger</name>
    <dbReference type="NCBI Taxonomy" id="901"/>
    <lineage>
        <taxon>Bacteria</taxon>
        <taxon>Pseudomonadati</taxon>
        <taxon>Thermodesulfobacteriota</taxon>
        <taxon>Desulfovibrionia</taxon>
        <taxon>Desulfovibrionales</taxon>
        <taxon>Desulfovibrionaceae</taxon>
        <taxon>Desulfovibrio</taxon>
    </lineage>
</organism>
<feature type="transmembrane region" description="Helical" evidence="16">
    <location>
        <begin position="163"/>
        <end position="185"/>
    </location>
</feature>
<keyword evidence="6" id="KW-0444">Lipid biosynthesis</keyword>
<keyword evidence="11 16" id="KW-0472">Membrane</keyword>
<feature type="transmembrane region" description="Helical" evidence="16">
    <location>
        <begin position="136"/>
        <end position="157"/>
    </location>
</feature>
<reference evidence="17 18" key="1">
    <citation type="submission" date="2020-04" db="EMBL/GenBank/DDBJ databases">
        <authorList>
            <person name="Hitch T.C.A."/>
            <person name="Wylensek D."/>
            <person name="Clavel T."/>
        </authorList>
    </citation>
    <scope>NUCLEOTIDE SEQUENCE [LARGE SCALE GENOMIC DNA]</scope>
    <source>
        <strain evidence="17 18">PG-251-APC-1</strain>
    </source>
</reference>
<keyword evidence="12" id="KW-0594">Phospholipid biosynthesis</keyword>
<accession>A0A848CD28</accession>
<dbReference type="EC" id="2.7.8.8" evidence="4"/>
<comment type="catalytic activity">
    <reaction evidence="1">
        <text>a CDP-1,2-diacyl-sn-glycerol + L-serine = a 1,2-diacyl-sn-glycero-3-phospho-L-serine + CMP + H(+)</text>
        <dbReference type="Rhea" id="RHEA:16913"/>
        <dbReference type="ChEBI" id="CHEBI:15378"/>
        <dbReference type="ChEBI" id="CHEBI:33384"/>
        <dbReference type="ChEBI" id="CHEBI:57262"/>
        <dbReference type="ChEBI" id="CHEBI:58332"/>
        <dbReference type="ChEBI" id="CHEBI:60377"/>
        <dbReference type="EC" id="2.7.8.8"/>
    </reaction>
</comment>
<evidence type="ECO:0000256" key="10">
    <source>
        <dbReference type="ARBA" id="ARBA00023098"/>
    </source>
</evidence>
<keyword evidence="10" id="KW-0443">Lipid metabolism</keyword>
<evidence type="ECO:0000256" key="4">
    <source>
        <dbReference type="ARBA" id="ARBA00013174"/>
    </source>
</evidence>
<sequence length="263" mass="29256">MVVDTQPQEKKLPVHKSIYLLPNLITSLSMFMGFLSMVWAVQSRFEEAGLAIVLSALLDGMDGKVARLTHTASEFGVQYDSLADLIAFGLAPAFLLWQWQLESLGRFGVVVAFLFAACGALRLARFNISTAVTGKRFFIGLPIPAAGCTVVAFLYFAGILPEFFLPALPYVSIVIALGLGVLMVSRVRYFSFKEYDFLRAHPVRYLLAVMVIFGLVYAQPRLFGFLLCAVYICGGLYYSFVILPRRNRQLLRALNLQDEEKAA</sequence>
<dbReference type="InterPro" id="IPR050324">
    <property type="entry name" value="CDP-alcohol_PTase-I"/>
</dbReference>
<dbReference type="InterPro" id="IPR004533">
    <property type="entry name" value="CDP-diaglyc--ser_O-PTrfase"/>
</dbReference>
<dbReference type="AlphaFoldDB" id="A0A848CD28"/>
<evidence type="ECO:0000256" key="11">
    <source>
        <dbReference type="ARBA" id="ARBA00023136"/>
    </source>
</evidence>
<comment type="similarity">
    <text evidence="3 15">Belongs to the CDP-alcohol phosphatidyltransferase class-I family.</text>
</comment>
<evidence type="ECO:0000256" key="9">
    <source>
        <dbReference type="ARBA" id="ARBA00022989"/>
    </source>
</evidence>
<keyword evidence="8 16" id="KW-0812">Transmembrane</keyword>
<evidence type="ECO:0000256" key="7">
    <source>
        <dbReference type="ARBA" id="ARBA00022679"/>
    </source>
</evidence>
<dbReference type="InterPro" id="IPR000462">
    <property type="entry name" value="CDP-OH_P_trans"/>
</dbReference>
<keyword evidence="9 16" id="KW-1133">Transmembrane helix</keyword>
<dbReference type="InterPro" id="IPR048254">
    <property type="entry name" value="CDP_ALCOHOL_P_TRANSF_CS"/>
</dbReference>
<dbReference type="EMBL" id="JABAFY010000029">
    <property type="protein sequence ID" value="NME52515.1"/>
    <property type="molecule type" value="Genomic_DNA"/>
</dbReference>
<dbReference type="InterPro" id="IPR043130">
    <property type="entry name" value="CDP-OH_PTrfase_TM_dom"/>
</dbReference>